<feature type="signal peptide" evidence="1">
    <location>
        <begin position="1"/>
        <end position="18"/>
    </location>
</feature>
<dbReference type="OrthoDB" id="5497143at2"/>
<dbReference type="PROSITE" id="PS51257">
    <property type="entry name" value="PROKAR_LIPOPROTEIN"/>
    <property type="match status" value="1"/>
</dbReference>
<keyword evidence="3" id="KW-1185">Reference proteome</keyword>
<reference evidence="2 3" key="1">
    <citation type="submission" date="2019-08" db="EMBL/GenBank/DDBJ databases">
        <authorList>
            <person name="Liang Q."/>
        </authorList>
    </citation>
    <scope>NUCLEOTIDE SEQUENCE [LARGE SCALE GENOMIC DNA]</scope>
    <source>
        <strain evidence="2 3">V1718</strain>
    </source>
</reference>
<sequence>MKRIILCLALLSGGCVFSQELSELPEFVPAPDMSEDLKQDTDGTEVDMDTPDATTCPDTPCSNGFECVGGECVCPEGSNVCAGNCAPESELRCGESCTACPTAEGGTALCEEGTCFLECPSGETVYQGVCLPTGGSCELNTVLDGGNRCDPVLQDCGVFQFCDVTQRQTPVECTNDGECDPGQVCDSLRDDLPLSCVRMFTQCTQRFVRPPNCSTINNPCPNGLMCMNDGLCGPCQGDQQCRSGESCVDGICRGVLVPHIGEGEACDSASANDRCREGFACHEGTCKRVCMVEAGVGCETGDACKPFQASQGIGICVPQNQCD</sequence>
<protein>
    <submittedName>
        <fullName evidence="2">Uncharacterized protein</fullName>
    </submittedName>
</protein>
<feature type="chain" id="PRO_5023019563" evidence="1">
    <location>
        <begin position="19"/>
        <end position="323"/>
    </location>
</feature>
<name>A0A5B8XQN8_9DELT</name>
<accession>A0A5B8XQN8</accession>
<evidence type="ECO:0000313" key="3">
    <source>
        <dbReference type="Proteomes" id="UP000321595"/>
    </source>
</evidence>
<dbReference type="AlphaFoldDB" id="A0A5B8XQN8"/>
<keyword evidence="1" id="KW-0732">Signal</keyword>
<evidence type="ECO:0000256" key="1">
    <source>
        <dbReference type="SAM" id="SignalP"/>
    </source>
</evidence>
<dbReference type="RefSeq" id="WP_146959320.1">
    <property type="nucleotide sequence ID" value="NZ_CP042467.1"/>
</dbReference>
<organism evidence="2 3">
    <name type="scientific">Microvenator marinus</name>
    <dbReference type="NCBI Taxonomy" id="2600177"/>
    <lineage>
        <taxon>Bacteria</taxon>
        <taxon>Deltaproteobacteria</taxon>
        <taxon>Bradymonadales</taxon>
        <taxon>Microvenatoraceae</taxon>
        <taxon>Microvenator</taxon>
    </lineage>
</organism>
<evidence type="ECO:0000313" key="2">
    <source>
        <dbReference type="EMBL" id="QED27621.1"/>
    </source>
</evidence>
<dbReference type="KEGG" id="bbae:FRD01_10290"/>
<dbReference type="Proteomes" id="UP000321595">
    <property type="component" value="Chromosome"/>
</dbReference>
<gene>
    <name evidence="2" type="ORF">FRD01_10290</name>
</gene>
<dbReference type="EMBL" id="CP042467">
    <property type="protein sequence ID" value="QED27621.1"/>
    <property type="molecule type" value="Genomic_DNA"/>
</dbReference>
<proteinExistence type="predicted"/>